<feature type="domain" description="DUF1618" evidence="1">
    <location>
        <begin position="210"/>
        <end position="334"/>
    </location>
</feature>
<accession>A0A9R1PB35</accession>
<dbReference type="PANTHER" id="PTHR33086">
    <property type="entry name" value="OS05G0468200 PROTEIN-RELATED"/>
    <property type="match status" value="1"/>
</dbReference>
<dbReference type="EMBL" id="LT934114">
    <property type="protein sequence ID" value="VAH40086.1"/>
    <property type="molecule type" value="Genomic_DNA"/>
</dbReference>
<organism evidence="2 3">
    <name type="scientific">Triticum turgidum subsp. durum</name>
    <name type="common">Durum wheat</name>
    <name type="synonym">Triticum durum</name>
    <dbReference type="NCBI Taxonomy" id="4567"/>
    <lineage>
        <taxon>Eukaryota</taxon>
        <taxon>Viridiplantae</taxon>
        <taxon>Streptophyta</taxon>
        <taxon>Embryophyta</taxon>
        <taxon>Tracheophyta</taxon>
        <taxon>Spermatophyta</taxon>
        <taxon>Magnoliopsida</taxon>
        <taxon>Liliopsida</taxon>
        <taxon>Poales</taxon>
        <taxon>Poaceae</taxon>
        <taxon>BOP clade</taxon>
        <taxon>Pooideae</taxon>
        <taxon>Triticodae</taxon>
        <taxon>Triticeae</taxon>
        <taxon>Triticinae</taxon>
        <taxon>Triticum</taxon>
    </lineage>
</organism>
<proteinExistence type="predicted"/>
<gene>
    <name evidence="2" type="ORF">TRITD_2Bv1G005530</name>
</gene>
<name>A0A9R1PB35_TRITD</name>
<dbReference type="Pfam" id="PF07762">
    <property type="entry name" value="DUF1618"/>
    <property type="match status" value="1"/>
</dbReference>
<reference evidence="2 3" key="1">
    <citation type="submission" date="2017-09" db="EMBL/GenBank/DDBJ databases">
        <authorList>
            <consortium name="International Durum Wheat Genome Sequencing Consortium (IDWGSC)"/>
            <person name="Milanesi L."/>
        </authorList>
    </citation>
    <scope>NUCLEOTIDE SEQUENCE [LARGE SCALE GENOMIC DNA]</scope>
    <source>
        <strain evidence="3">cv. Svevo</strain>
    </source>
</reference>
<keyword evidence="3" id="KW-1185">Reference proteome</keyword>
<evidence type="ECO:0000313" key="3">
    <source>
        <dbReference type="Proteomes" id="UP000324705"/>
    </source>
</evidence>
<protein>
    <recommendedName>
        <fullName evidence="1">DUF1618 domain-containing protein</fullName>
    </recommendedName>
</protein>
<dbReference type="AlphaFoldDB" id="A0A9R1PB35"/>
<dbReference type="InterPro" id="IPR011676">
    <property type="entry name" value="DUF1618"/>
</dbReference>
<dbReference type="OMA" id="QAAIWMW"/>
<sequence length="430" mass="48230">MAPPMVLLDREIEFRPDPDLRGFWGDRGPQTRDAMTMSDQVMEYLRTFKARAVVHDPPKPSFLDILVPPLSDPLPPPYMGLDSGRISSTDKNLVALYAGGYRPGSSLPGGYLIYDACNDSLSVIPRLPDDDSQKALGHQSAVVMCDSQGQGDGYLLAELVVPGLSRAEVWLWKSSASEWALLSGSHPLPSRSSSFSVDSCFSYRGSTLCWVDLFQGILLCHLNQDYCNSKFSFIHLPPDCPTYDVDNPDYPDSARSEESRSVACVCDHIKLIALDECGLELIVWTQSPQLSGWTRTSKYNVEQIWANVNYMSAGLTKLALSLPVLSIHQDDVVFLVVNDDLVVDRRLVREIQYLLRVDMKNNHVQVYPQPTWSIYSQLLASEFSVYRRQDHPVLPPPPPPSILSFAYYCHFIYICSLSLNMLSFAGMQLY</sequence>
<dbReference type="Proteomes" id="UP000324705">
    <property type="component" value="Chromosome 2B"/>
</dbReference>
<dbReference type="PANTHER" id="PTHR33086:SF43">
    <property type="entry name" value="DUF1618 DOMAIN-CONTAINING PROTEIN"/>
    <property type="match status" value="1"/>
</dbReference>
<evidence type="ECO:0000313" key="2">
    <source>
        <dbReference type="EMBL" id="VAH40086.1"/>
    </source>
</evidence>
<evidence type="ECO:0000259" key="1">
    <source>
        <dbReference type="Pfam" id="PF07762"/>
    </source>
</evidence>
<dbReference type="Gramene" id="TRITD2Bv1G005530.3">
    <property type="protein sequence ID" value="TRITD2Bv1G005530.3"/>
    <property type="gene ID" value="TRITD2Bv1G005530"/>
</dbReference>